<evidence type="ECO:0000313" key="2">
    <source>
        <dbReference type="Proteomes" id="UP000683360"/>
    </source>
</evidence>
<evidence type="ECO:0000313" key="1">
    <source>
        <dbReference type="EMBL" id="CAG2206507.1"/>
    </source>
</evidence>
<proteinExistence type="predicted"/>
<accession>A0A8S3RIB9</accession>
<dbReference type="OrthoDB" id="5989442at2759"/>
<dbReference type="AlphaFoldDB" id="A0A8S3RIB9"/>
<keyword evidence="2" id="KW-1185">Reference proteome</keyword>
<dbReference type="Proteomes" id="UP000683360">
    <property type="component" value="Unassembled WGS sequence"/>
</dbReference>
<protein>
    <submittedName>
        <fullName evidence="1">Uncharacterized protein</fullName>
    </submittedName>
</protein>
<organism evidence="1 2">
    <name type="scientific">Mytilus edulis</name>
    <name type="common">Blue mussel</name>
    <dbReference type="NCBI Taxonomy" id="6550"/>
    <lineage>
        <taxon>Eukaryota</taxon>
        <taxon>Metazoa</taxon>
        <taxon>Spiralia</taxon>
        <taxon>Lophotrochozoa</taxon>
        <taxon>Mollusca</taxon>
        <taxon>Bivalvia</taxon>
        <taxon>Autobranchia</taxon>
        <taxon>Pteriomorphia</taxon>
        <taxon>Mytilida</taxon>
        <taxon>Mytiloidea</taxon>
        <taxon>Mytilidae</taxon>
        <taxon>Mytilinae</taxon>
        <taxon>Mytilus</taxon>
    </lineage>
</organism>
<dbReference type="EMBL" id="CAJPWZ010001052">
    <property type="protein sequence ID" value="CAG2206507.1"/>
    <property type="molecule type" value="Genomic_DNA"/>
</dbReference>
<reference evidence="1" key="1">
    <citation type="submission" date="2021-03" db="EMBL/GenBank/DDBJ databases">
        <authorList>
            <person name="Bekaert M."/>
        </authorList>
    </citation>
    <scope>NUCLEOTIDE SEQUENCE</scope>
</reference>
<gene>
    <name evidence="1" type="ORF">MEDL_20821</name>
</gene>
<comment type="caution">
    <text evidence="1">The sequence shown here is derived from an EMBL/GenBank/DDBJ whole genome shotgun (WGS) entry which is preliminary data.</text>
</comment>
<sequence length="175" mass="20029">MDNTRGSHSSGDQVFMSLIRLENTVNENNEMLRRLVNKNKSNYGETDLEDLIPVPIQDDLEWEELQTRLKNTDFSKKLVLFLAALGGSSIGETVRKICRRLALNNQWSKFSLKAENKKKSLQAETSLINFDKPQIICDSCLLRGPLSMQTTVRYNFQHTYLGLASPEVGWEFDNN</sequence>
<name>A0A8S3RIB9_MYTED</name>